<keyword evidence="15" id="KW-1185">Reference proteome</keyword>
<dbReference type="FunCoup" id="A0A1S3FF87">
    <property type="interactions" value="43"/>
</dbReference>
<dbReference type="Pfam" id="PF01833">
    <property type="entry name" value="TIG"/>
    <property type="match status" value="3"/>
</dbReference>
<keyword evidence="6 12" id="KW-0732">Signal</keyword>
<dbReference type="STRING" id="10020.ENSDORP00000002156"/>
<feature type="domain" description="G8" evidence="13">
    <location>
        <begin position="1387"/>
        <end position="1508"/>
    </location>
</feature>
<dbReference type="GeneID" id="105987792"/>
<evidence type="ECO:0000259" key="14">
    <source>
        <dbReference type="PROSITE" id="PS51820"/>
    </source>
</evidence>
<dbReference type="SMART" id="SM00710">
    <property type="entry name" value="PbH1"/>
    <property type="match status" value="7"/>
</dbReference>
<comment type="subcellular location">
    <subcellularLocation>
        <location evidence="2">Cell membrane</location>
    </subcellularLocation>
    <subcellularLocation>
        <location evidence="3">Cell projection</location>
    </subcellularLocation>
    <subcellularLocation>
        <location evidence="1">Membrane</location>
        <topology evidence="1">Single-pass membrane protein</topology>
    </subcellularLocation>
</comment>
<dbReference type="InterPro" id="IPR006626">
    <property type="entry name" value="PbH1"/>
</dbReference>
<dbReference type="KEGG" id="dord:105987792"/>
<keyword evidence="7" id="KW-0677">Repeat</keyword>
<dbReference type="InterPro" id="IPR019316">
    <property type="entry name" value="G8_domain"/>
</dbReference>
<dbReference type="PROSITE" id="PS51820">
    <property type="entry name" value="PA14"/>
    <property type="match status" value="1"/>
</dbReference>
<feature type="chain" id="PRO_5010251769" evidence="12">
    <location>
        <begin position="24"/>
        <end position="3235"/>
    </location>
</feature>
<evidence type="ECO:0000259" key="13">
    <source>
        <dbReference type="PROSITE" id="PS51484"/>
    </source>
</evidence>
<dbReference type="InterPro" id="IPR037524">
    <property type="entry name" value="PA14/GLEYA"/>
</dbReference>
<evidence type="ECO:0000256" key="11">
    <source>
        <dbReference type="ARBA" id="ARBA00023273"/>
    </source>
</evidence>
<dbReference type="Pfam" id="PF10162">
    <property type="entry name" value="G8"/>
    <property type="match status" value="2"/>
</dbReference>
<dbReference type="InterPro" id="IPR014756">
    <property type="entry name" value="Ig_E-set"/>
</dbReference>
<evidence type="ECO:0000256" key="7">
    <source>
        <dbReference type="ARBA" id="ARBA00022737"/>
    </source>
</evidence>
<evidence type="ECO:0000256" key="1">
    <source>
        <dbReference type="ARBA" id="ARBA00004167"/>
    </source>
</evidence>
<evidence type="ECO:0000313" key="15">
    <source>
        <dbReference type="Proteomes" id="UP000081671"/>
    </source>
</evidence>
<accession>A0A1S3FF87</accession>
<keyword evidence="10" id="KW-0325">Glycoprotein</keyword>
<keyword evidence="11" id="KW-0966">Cell projection</keyword>
<feature type="domain" description="G8" evidence="13">
    <location>
        <begin position="2202"/>
        <end position="2328"/>
    </location>
</feature>
<evidence type="ECO:0000256" key="10">
    <source>
        <dbReference type="ARBA" id="ARBA00023180"/>
    </source>
</evidence>
<dbReference type="GO" id="GO:0042995">
    <property type="term" value="C:cell projection"/>
    <property type="evidence" value="ECO:0007669"/>
    <property type="project" value="UniProtKB-SubCell"/>
</dbReference>
<evidence type="ECO:0000256" key="6">
    <source>
        <dbReference type="ARBA" id="ARBA00022729"/>
    </source>
</evidence>
<dbReference type="Gene3D" id="2.160.20.10">
    <property type="entry name" value="Single-stranded right-handed beta-helix, Pectin lyase-like"/>
    <property type="match status" value="2"/>
</dbReference>
<evidence type="ECO:0000256" key="8">
    <source>
        <dbReference type="ARBA" id="ARBA00022989"/>
    </source>
</evidence>
<dbReference type="OrthoDB" id="120976at2759"/>
<keyword evidence="9" id="KW-0472">Membrane</keyword>
<dbReference type="InterPro" id="IPR011050">
    <property type="entry name" value="Pectin_lyase_fold/virulence"/>
</dbReference>
<name>A0A1S3FF87_DIPOR</name>
<feature type="domain" description="PA14" evidence="14">
    <location>
        <begin position="322"/>
        <end position="481"/>
    </location>
</feature>
<keyword evidence="8" id="KW-1133">Transmembrane helix</keyword>
<reference evidence="16" key="1">
    <citation type="submission" date="2025-08" db="UniProtKB">
        <authorList>
            <consortium name="RefSeq"/>
        </authorList>
    </citation>
    <scope>IDENTIFICATION</scope>
    <source>
        <tissue evidence="16">Kidney</tissue>
    </source>
</reference>
<dbReference type="CDD" id="cd00603">
    <property type="entry name" value="IPT_PCSR"/>
    <property type="match status" value="3"/>
</dbReference>
<sequence>MTGWLISLSFEVLFLAVPHPSLHIEPREGSLAGGTWVTVVLDGEESGVLHPANASQPEIHLVNVALPTLPRVPCDVSPVFWDLPVVICQTRALLSEGQAGTYAVEVRSGGQVVGGPGPGSHDNCTFKFSKAQTPLVYQVSPPSGVPGQLIQVYGWIITGRLETFDLGVEYIDSPLVLEAQGDKWETPCSLINRQNGSSYPVREAGGIGTLQCRVDGSYIGSQNVSFSVFNRGKSMVDKGAWLVSAKQDLFLFQTHPEILSVFPETGSLGGGTDITVTGAFFDVPARVTVAGIPCDISRVSPREITCTTRAPGKGTRLTAPQAGNRGLLFEVGAASEGSELTEASPGYRRQIVPNASAPLGFWSQEGQPFKARLSGFFVAPETNNYTFWIQAGSQASLHLSWSEEPRDKARVAFIGVGTADWFDSWEHGDAGVWQQKTPKMELRGGAKYYLEAEQQGRAPSAGVRIGVQLHNTWLTAGQVATYLREKHQLRARAQRRPEVQMLDVSGPGNFFLTWGNVSSPPLPANATAHQIQTTLEALLAVKCSVEPASAGLLLRLGFEQGLEASSSDGVLTCATGPFCGRFSLCQPGHLVVTPPVAPKGYRLAQFPHLCIAYKGHANTSLRVVVTFTAGSAGVPENITCAWSPAPAGPERWRFACTDLWDTCVRHSRGLRTPSASVPVLVQQLSLFPRAPETDVLCVDEVIITDTNLTVSQADLGTARPGGNLVESVSVVGSPPLFNVSVWPAGCGLQLPLLTACSVSSEAAGGGCGRRAPARRLQRPSPPLGGHFSLRLLHTVIPDIPVGTSASGLHQLLRDNAQGAPCGPLKAADFTVEEQGSCYERVWSLSWPMQTGDLPDMIGVSHHNLTGVDATAEVRVVYDGGVFLGPIFGDMLATANPQAQVVVEVNGVPAHCAGPCSFQYLPGVTPRVRSVWYSLDGDTNLLVYMTGVGFSATAQALQVTVNRTSCQVVFSNQTNVVCRTGLLPVGVHQLSVWVRPVGLAVSESGEGIFLSVETRLEAVEPARGADTGGLWALIRGPRLDGAHLVLFGSQSCTINATASNSRRIHCRVPPRGEDGYTVNVTVVRGGHSAVLPGTFTYIPSLSLVVVSLSRNQSNIAGGEPLFLGVTQLENYTDLEVEICIQGSLAQLHAWTAWGLAVVLAPWPPALHRTSVSIHVGSHGVDLRINCTTEVCTMSPCCGSLLGCLGGQLVHACGAGLSPGNISAAVCGYPCQVLPNTTAPALGCLLLPLDVSVAPLCDLQPRGDTRGKARHTHVQCNLTVTVGTEMLPKAWPYLCVCEQRLQDLLASDHGTEPASLSFLGLFVSPKVERDEILIYNSSCNITMETEAEMECETPNQPITAKITAIRTSGVHSTQGGFALQSCRRWSRACSWRSAGMPQDGANVTVEKGQWLLLDTNTSLLNSLHIRGGKLIVLGPGPVELRAHSILISDGGELRIGTEDKPFEGMAQITLHGSSHSTPFHPYGVKFLALRNGTLALHGALPEVTVTCLRAAARAQDTMLALEDAVAWRRGDEVAVISGAGGEGAQPVQETVTVEAVHGADLQLRAPLRYSHNVTEHWVAGERLALKAVVVLLSRKISIRGNLTSERVELLTSCQESSTSEDDLKHCLYSKSEKMLGSRDLGARVIIQSSPDEPSLVQMRGVQLRDLGQSFRKHGSAVTLVGALRGSYVHGCVVRNSFSRGLSLLRTWGLRVDSNVFYKISGHALLVGMYMDIRNPAQDAPPGRKWDRSEQGNIITNNVIIGVSGAEGLSSLEMLAPSAIYIRSPTNVVEGNRVYGAGYGYFFHLVTRQTSQAPLLSFTQNKAHSCTRSGLFVYPKYQPPWDPDMGPTLFQNFMVWGSAGGVQISRSSNLHLKNFQVYSCRDFGFDILESDANTSVSNSLLLGHFAEERNLCMSTGIKTPKRRELMISNTTFVNFDLFNCVAIRTCSGCSPGQGGFTVTTKQLKFANSSNLVAFPFPHAAVLEDVDGSLSGKNGSHILASVETLSASCAANASFSGLVLGSVCGEDVVFHRMSIGLANAPDVSYDLTLIDSRNKTTTVNYVHDTLSNHHGWVALLLDRETYSLQFERPQRDRSLQYSATFYNFAPGRYLLLEHRDAPPHPDILLTCSGRLGHSLPSLPSPGRDQHCDWFFNAQQRRLTYLISGEGQVGVTLQVMEGAPPTLSASTSEPNGPLPWSHPETWQDVGEGWGGYNSTLPRPGDDVMIPPNRTVLVDIDLPWLRGLYVLGTLEFPVDRSNVLSVACLAILGGELRAGTLENPIEKERKLLIHLRASEGVSCNRLYGIQLDPGTIGVYGKLLLHSAYPKKSWTQLGADIAPGNERILVQEVLDWRPQDKIVLCPSSYEPHEAEVLTVRAVRGRHVSIQERLQYRHLGGAHVVEDGQSIRLAVAVGLLTRNVQIRSDTACRGRILVGSFQNSTREEFSGTLQLLNVEIQNLGSSLSSSIEFSNASGGSWMMSSVLHRSCGGGVRASASPGLVLKDNVVFGMVGHGIDLEGPAYSLLGNLVVLVTQPAWSTPWVAGIKVNRAPGVSLRGNIVAGSERLGFHVGGHGCSPQVLWSDNVAHSSLHGLHLYKDGTHEGCTGISGFLAFKNFDYGAMVHAENSVVIENLSLVDNTVGLLAVVYVSSTSLSSIKHVQIVVKNSTIVATSSSFDCIWDRMEPRSANSTSPERPPSNPRGGRVGILWPAFTAEPNQWPQEPWHRVRSGQVVAGIMKLQDVTFSNFVRSCHGDDLDICILPNAENTGMVPPVTAERTRMLKIKERNKFCFSPVIPRKDLERVICPESNCENPKKYLFKDLDGKTLGLPPPVSVFPKIEAEWTGSFFDTGVFREEQKCTSPWPMQSFVCSEADHVVLGLTSAHVTWANRKLYPVVSVTNGFVDTFSSAQASPGCSTSSSVSTFYSILPTRQITKVCFVDQTPHTLQVFLLGNRNSSKLLLALFYHELQSPYVFLRGSLVPPAVVQSVSSLLEEPAGANHFSIMDNLLYVVLQGEEPIEIRTSVSIHLAFTVITASPEKGWEMILLERLADFLQINTSQVRLTHEKSGNEETLKTIADSRAKRKHTCPTVTCASDSRSISLRRPLAVEMSSYLVFPATSLETISKVIVVEIGDPPAVRSTGETPSLPSSKLQSLAGQLITAQQTGQLEAILKVTVGALLVTQPAADLSCGNASSPGPGSRVYVRPYALSVLVQPSDGEVGKKLVVQPRLVVLDRQGVLGQKLKMAT</sequence>
<dbReference type="InParanoid" id="A0A1S3FF87"/>
<dbReference type="InterPro" id="IPR052387">
    <property type="entry name" value="Fibrocystin"/>
</dbReference>
<evidence type="ECO:0000256" key="3">
    <source>
        <dbReference type="ARBA" id="ARBA00004316"/>
    </source>
</evidence>
<dbReference type="InterPro" id="IPR012334">
    <property type="entry name" value="Pectin_lyas_fold"/>
</dbReference>
<dbReference type="SMART" id="SM01225">
    <property type="entry name" value="G8"/>
    <property type="match status" value="2"/>
</dbReference>
<dbReference type="InterPro" id="IPR013783">
    <property type="entry name" value="Ig-like_fold"/>
</dbReference>
<evidence type="ECO:0000256" key="5">
    <source>
        <dbReference type="ARBA" id="ARBA00022692"/>
    </source>
</evidence>
<dbReference type="SUPFAM" id="SSF51126">
    <property type="entry name" value="Pectin lyase-like"/>
    <property type="match status" value="2"/>
</dbReference>
<dbReference type="Pfam" id="PF24606">
    <property type="entry name" value="CEMIP_beta-hel"/>
    <property type="match status" value="1"/>
</dbReference>
<dbReference type="Proteomes" id="UP000081671">
    <property type="component" value="Unplaced"/>
</dbReference>
<dbReference type="RefSeq" id="XP_012874612.1">
    <property type="nucleotide sequence ID" value="XM_013019158.1"/>
</dbReference>
<dbReference type="GO" id="GO:0005886">
    <property type="term" value="C:plasma membrane"/>
    <property type="evidence" value="ECO:0007669"/>
    <property type="project" value="UniProtKB-SubCell"/>
</dbReference>
<dbReference type="FunFam" id="2.160.20.10:FF:000034">
    <property type="entry name" value="PKHD1, fibrocystin/polyductin"/>
    <property type="match status" value="1"/>
</dbReference>
<dbReference type="CTD" id="5314"/>
<evidence type="ECO:0000313" key="16">
    <source>
        <dbReference type="RefSeq" id="XP_012874612.1"/>
    </source>
</evidence>
<dbReference type="InterPro" id="IPR055401">
    <property type="entry name" value="CEMIP_beta-hel_dom"/>
</dbReference>
<dbReference type="FunFam" id="2.160.20.10:FF:000133">
    <property type="entry name" value="PKHD1, fibrocystin/polyductin"/>
    <property type="match status" value="1"/>
</dbReference>
<dbReference type="PANTHER" id="PTHR46769:SF1">
    <property type="entry name" value="FIBROCYSTIN"/>
    <property type="match status" value="1"/>
</dbReference>
<evidence type="ECO:0000256" key="4">
    <source>
        <dbReference type="ARBA" id="ARBA00022475"/>
    </source>
</evidence>
<evidence type="ECO:0000256" key="9">
    <source>
        <dbReference type="ARBA" id="ARBA00023136"/>
    </source>
</evidence>
<proteinExistence type="predicted"/>
<dbReference type="Gene3D" id="2.60.40.10">
    <property type="entry name" value="Immunoglobulins"/>
    <property type="match status" value="2"/>
</dbReference>
<keyword evidence="4" id="KW-1003">Cell membrane</keyword>
<dbReference type="PANTHER" id="PTHR46769">
    <property type="entry name" value="POLYCYSTIC KIDNEY AND HEPATIC DISEASE 1 (AUTOSOMAL RECESSIVE)-LIKE 1"/>
    <property type="match status" value="1"/>
</dbReference>
<organism evidence="15 16">
    <name type="scientific">Dipodomys ordii</name>
    <name type="common">Ord's kangaroo rat</name>
    <dbReference type="NCBI Taxonomy" id="10020"/>
    <lineage>
        <taxon>Eukaryota</taxon>
        <taxon>Metazoa</taxon>
        <taxon>Chordata</taxon>
        <taxon>Craniata</taxon>
        <taxon>Vertebrata</taxon>
        <taxon>Euteleostomi</taxon>
        <taxon>Mammalia</taxon>
        <taxon>Eutheria</taxon>
        <taxon>Euarchontoglires</taxon>
        <taxon>Glires</taxon>
        <taxon>Rodentia</taxon>
        <taxon>Castorimorpha</taxon>
        <taxon>Heteromyidae</taxon>
        <taxon>Dipodomyinae</taxon>
        <taxon>Dipodomys</taxon>
    </lineage>
</organism>
<evidence type="ECO:0000256" key="2">
    <source>
        <dbReference type="ARBA" id="ARBA00004236"/>
    </source>
</evidence>
<feature type="signal peptide" evidence="12">
    <location>
        <begin position="1"/>
        <end position="23"/>
    </location>
</feature>
<gene>
    <name evidence="16" type="primary">Pkhd1</name>
</gene>
<dbReference type="PROSITE" id="PS51484">
    <property type="entry name" value="G8"/>
    <property type="match status" value="2"/>
</dbReference>
<protein>
    <submittedName>
        <fullName evidence="16">Fibrocystin isoform X1</fullName>
    </submittedName>
</protein>
<dbReference type="InterPro" id="IPR002909">
    <property type="entry name" value="IPT_dom"/>
</dbReference>
<evidence type="ECO:0000256" key="12">
    <source>
        <dbReference type="SAM" id="SignalP"/>
    </source>
</evidence>
<dbReference type="SUPFAM" id="SSF81296">
    <property type="entry name" value="E set domains"/>
    <property type="match status" value="3"/>
</dbReference>
<keyword evidence="5" id="KW-0812">Transmembrane</keyword>
<dbReference type="SMART" id="SM00429">
    <property type="entry name" value="IPT"/>
    <property type="match status" value="2"/>
</dbReference>